<dbReference type="GO" id="GO:0016758">
    <property type="term" value="F:hexosyltransferase activity"/>
    <property type="evidence" value="ECO:0007669"/>
    <property type="project" value="UniProtKB-ARBA"/>
</dbReference>
<dbReference type="RefSeq" id="WP_227807191.1">
    <property type="nucleotide sequence ID" value="NZ_BBYN01000006.1"/>
</dbReference>
<dbReference type="SUPFAM" id="SSF53448">
    <property type="entry name" value="Nucleotide-diphospho-sugar transferases"/>
    <property type="match status" value="1"/>
</dbReference>
<dbReference type="CDD" id="cd00761">
    <property type="entry name" value="Glyco_tranf_GTA_type"/>
    <property type="match status" value="1"/>
</dbReference>
<keyword evidence="2" id="KW-0808">Transferase</keyword>
<protein>
    <submittedName>
        <fullName evidence="2">Putative teichuronic acid biosynthesis glycosyltransferase TuaG</fullName>
        <ecNumber evidence="2">2.4.-.-</ecNumber>
    </submittedName>
</protein>
<keyword evidence="2" id="KW-0328">Glycosyltransferase</keyword>
<reference evidence="2 3" key="1">
    <citation type="journal article" date="2014" name="Int. J. Syst. Evol. Microbiol.">
        <title>Jeotgalibaca dankookensis gen. nov., sp. nov., a member of the family Carnobacteriaceae, isolated from seujeot (Korean traditional food).</title>
        <authorList>
            <person name="Lee D.G."/>
            <person name="Trujillo M.E."/>
            <person name="Kang H."/>
            <person name="Ahn T.Y."/>
        </authorList>
    </citation>
    <scope>NUCLEOTIDE SEQUENCE [LARGE SCALE GENOMIC DNA]</scope>
    <source>
        <strain evidence="2 3">EX-07</strain>
    </source>
</reference>
<dbReference type="PANTHER" id="PTHR22916:SF3">
    <property type="entry name" value="UDP-GLCNAC:BETAGAL BETA-1,3-N-ACETYLGLUCOSAMINYLTRANSFERASE-LIKE PROTEIN 1"/>
    <property type="match status" value="1"/>
</dbReference>
<dbReference type="AlphaFoldDB" id="A0A1S6IS64"/>
<dbReference type="Proteomes" id="UP000188993">
    <property type="component" value="Chromosome"/>
</dbReference>
<keyword evidence="3" id="KW-1185">Reference proteome</keyword>
<name>A0A1S6IS64_9LACT</name>
<evidence type="ECO:0000313" key="2">
    <source>
        <dbReference type="EMBL" id="AQS54397.1"/>
    </source>
</evidence>
<dbReference type="PANTHER" id="PTHR22916">
    <property type="entry name" value="GLYCOSYLTRANSFERASE"/>
    <property type="match status" value="1"/>
</dbReference>
<dbReference type="EC" id="2.4.-.-" evidence="2"/>
<gene>
    <name evidence="2" type="primary">tuaG</name>
    <name evidence="2" type="ORF">BW727_102083</name>
</gene>
<dbReference type="Gene3D" id="3.90.550.10">
    <property type="entry name" value="Spore Coat Polysaccharide Biosynthesis Protein SpsA, Chain A"/>
    <property type="match status" value="1"/>
</dbReference>
<dbReference type="STRING" id="708126.BW727_102083"/>
<dbReference type="InterPro" id="IPR001173">
    <property type="entry name" value="Glyco_trans_2-like"/>
</dbReference>
<accession>A0A1S6IS64</accession>
<proteinExistence type="predicted"/>
<dbReference type="Pfam" id="PF00535">
    <property type="entry name" value="Glycos_transf_2"/>
    <property type="match status" value="1"/>
</dbReference>
<evidence type="ECO:0000313" key="3">
    <source>
        <dbReference type="Proteomes" id="UP000188993"/>
    </source>
</evidence>
<dbReference type="EMBL" id="CP019728">
    <property type="protein sequence ID" value="AQS54397.1"/>
    <property type="molecule type" value="Genomic_DNA"/>
</dbReference>
<feature type="domain" description="Glycosyltransferase 2-like" evidence="1">
    <location>
        <begin position="13"/>
        <end position="132"/>
    </location>
</feature>
<sequence length="251" mass="29146">MKNDKEKIKDKVSVITPTYNSALYIADTIQSVINQTYTNWEMIIVDDHSNDETVKKIREIEDPRIKVIVLEKNSGAAIARNTALQEADGEYFAFLDSDDLWKKDKLAKQISFMKDNHYDFTSTAYEHVSEDGEKLGVVVPASKKLDYNGILKYCPGNSTVIYNAKNLGVFFIPDIKRRNDFVMWLQVIKKSHYHYGLPEVLTYYQVREGSLSSKKTDLVKYQWKVYREIEKLPLWKSSYLLLHKTVSILLK</sequence>
<dbReference type="InterPro" id="IPR029044">
    <property type="entry name" value="Nucleotide-diphossugar_trans"/>
</dbReference>
<evidence type="ECO:0000259" key="1">
    <source>
        <dbReference type="Pfam" id="PF00535"/>
    </source>
</evidence>
<organism evidence="2 3">
    <name type="scientific">Jeotgalibaca dankookensis</name>
    <dbReference type="NCBI Taxonomy" id="708126"/>
    <lineage>
        <taxon>Bacteria</taxon>
        <taxon>Bacillati</taxon>
        <taxon>Bacillota</taxon>
        <taxon>Bacilli</taxon>
        <taxon>Lactobacillales</taxon>
        <taxon>Carnobacteriaceae</taxon>
        <taxon>Jeotgalibaca</taxon>
    </lineage>
</organism>
<dbReference type="KEGG" id="jda:BW727_102083"/>